<comment type="caution">
    <text evidence="4">The sequence shown here is derived from an EMBL/GenBank/DDBJ whole genome shotgun (WGS) entry which is preliminary data.</text>
</comment>
<organism evidence="4 5">
    <name type="scientific">Jimgerdemannia flammicorona</name>
    <dbReference type="NCBI Taxonomy" id="994334"/>
    <lineage>
        <taxon>Eukaryota</taxon>
        <taxon>Fungi</taxon>
        <taxon>Fungi incertae sedis</taxon>
        <taxon>Mucoromycota</taxon>
        <taxon>Mucoromycotina</taxon>
        <taxon>Endogonomycetes</taxon>
        <taxon>Endogonales</taxon>
        <taxon>Endogonaceae</taxon>
        <taxon>Jimgerdemannia</taxon>
    </lineage>
</organism>
<feature type="domain" description="REM-1" evidence="3">
    <location>
        <begin position="152"/>
        <end position="233"/>
    </location>
</feature>
<evidence type="ECO:0000259" key="3">
    <source>
        <dbReference type="PROSITE" id="PS51860"/>
    </source>
</evidence>
<evidence type="ECO:0000256" key="2">
    <source>
        <dbReference type="SAM" id="MobiDB-lite"/>
    </source>
</evidence>
<feature type="compositionally biased region" description="Pro residues" evidence="2">
    <location>
        <begin position="444"/>
        <end position="456"/>
    </location>
</feature>
<evidence type="ECO:0000313" key="5">
    <source>
        <dbReference type="Proteomes" id="UP000274822"/>
    </source>
</evidence>
<dbReference type="SMART" id="SM00742">
    <property type="entry name" value="Hr1"/>
    <property type="match status" value="2"/>
</dbReference>
<feature type="region of interest" description="Disordered" evidence="2">
    <location>
        <begin position="187"/>
        <end position="206"/>
    </location>
</feature>
<reference evidence="4 5" key="1">
    <citation type="journal article" date="2018" name="New Phytol.">
        <title>Phylogenomics of Endogonaceae and evolution of mycorrhizas within Mucoromycota.</title>
        <authorList>
            <person name="Chang Y."/>
            <person name="Desiro A."/>
            <person name="Na H."/>
            <person name="Sandor L."/>
            <person name="Lipzen A."/>
            <person name="Clum A."/>
            <person name="Barry K."/>
            <person name="Grigoriev I.V."/>
            <person name="Martin F.M."/>
            <person name="Stajich J.E."/>
            <person name="Smith M.E."/>
            <person name="Bonito G."/>
            <person name="Spatafora J.W."/>
        </authorList>
    </citation>
    <scope>NUCLEOTIDE SEQUENCE [LARGE SCALE GENOMIC DNA]</scope>
    <source>
        <strain evidence="4 5">AD002</strain>
    </source>
</reference>
<dbReference type="InterPro" id="IPR036274">
    <property type="entry name" value="HR1_rpt_sf"/>
</dbReference>
<evidence type="ECO:0000313" key="4">
    <source>
        <dbReference type="EMBL" id="RUS30368.1"/>
    </source>
</evidence>
<feature type="compositionally biased region" description="Polar residues" evidence="2">
    <location>
        <begin position="428"/>
        <end position="442"/>
    </location>
</feature>
<dbReference type="SUPFAM" id="SSF46585">
    <property type="entry name" value="HR1 repeat"/>
    <property type="match status" value="1"/>
</dbReference>
<evidence type="ECO:0000256" key="1">
    <source>
        <dbReference type="PROSITE-ProRule" id="PRU01207"/>
    </source>
</evidence>
<dbReference type="PROSITE" id="PS51860">
    <property type="entry name" value="REM_1"/>
    <property type="match status" value="1"/>
</dbReference>
<dbReference type="GO" id="GO:0007165">
    <property type="term" value="P:signal transduction"/>
    <property type="evidence" value="ECO:0007669"/>
    <property type="project" value="InterPro"/>
</dbReference>
<dbReference type="Pfam" id="PF02185">
    <property type="entry name" value="HR1"/>
    <property type="match status" value="1"/>
</dbReference>
<accession>A0A433QKS6</accession>
<dbReference type="InterPro" id="IPR000008">
    <property type="entry name" value="C2_dom"/>
</dbReference>
<feature type="compositionally biased region" description="Low complexity" evidence="2">
    <location>
        <begin position="368"/>
        <end position="378"/>
    </location>
</feature>
<dbReference type="Gene3D" id="1.10.287.160">
    <property type="entry name" value="HR1 repeat"/>
    <property type="match status" value="1"/>
</dbReference>
<feature type="compositionally biased region" description="Low complexity" evidence="2">
    <location>
        <begin position="403"/>
        <end position="427"/>
    </location>
</feature>
<feature type="region of interest" description="Disordered" evidence="2">
    <location>
        <begin position="234"/>
        <end position="253"/>
    </location>
</feature>
<dbReference type="InterPro" id="IPR011072">
    <property type="entry name" value="HR1_rho-bd"/>
</dbReference>
<name>A0A433QKS6_9FUNG</name>
<dbReference type="AlphaFoldDB" id="A0A433QKS6"/>
<gene>
    <name evidence="4" type="ORF">BC938DRAFT_479482</name>
</gene>
<feature type="non-terminal residue" evidence="4">
    <location>
        <position position="468"/>
    </location>
</feature>
<proteinExistence type="predicted"/>
<keyword evidence="1" id="KW-0175">Coiled coil</keyword>
<sequence>MSPLTYRFTNLAITQDMDQRIQELKTKITQHRQVQNGAMKMRGKLMDKNALSQCDTQIAEEQKFIDYLTEELSRLELRRANVSRSPTLEYAPTPQFAAQTTEHLIEQQGWRRGEACKLVHALHVWDQFGLVHSIVPTLFIRYLGFLSVDLLKSDTPINKAKVSLKLHELEYKLDVERKVQEGTRKLAQAYGSDPATQSDRRRRNEVSLKLTESNEKIALLKRAVQKYKHLYIGEGDDDGEPDTPALRGSPGMRRPVTGKLQLKILAARQVAHAPTWTFKTPETMVVIKIDGNVNFKTKPSRSDKWGDDCEIHVDKASEVEISLYDQSGEKTMPIGVLWMKISDIAEGLRRKKLEMDSGPGWVPAEVAAAQAQPPQDQPGYGGFSPQQGSFYGQPPQSPYGNDQYQSGQGLYGQQQGQYGSGPPQFQSTQSMYYGNDNSNVSRPTLPPSFEGPPPPSQEGIEAWFDIEP</sequence>
<dbReference type="SMART" id="SM00239">
    <property type="entry name" value="C2"/>
    <property type="match status" value="1"/>
</dbReference>
<dbReference type="Proteomes" id="UP000274822">
    <property type="component" value="Unassembled WGS sequence"/>
</dbReference>
<dbReference type="InterPro" id="IPR035892">
    <property type="entry name" value="C2_domain_sf"/>
</dbReference>
<dbReference type="EMBL" id="RBNJ01003962">
    <property type="protein sequence ID" value="RUS30368.1"/>
    <property type="molecule type" value="Genomic_DNA"/>
</dbReference>
<dbReference type="SUPFAM" id="SSF49562">
    <property type="entry name" value="C2 domain (Calcium/lipid-binding domain, CaLB)"/>
    <property type="match status" value="1"/>
</dbReference>
<protein>
    <recommendedName>
        <fullName evidence="3">REM-1 domain-containing protein</fullName>
    </recommendedName>
</protein>
<keyword evidence="5" id="KW-1185">Reference proteome</keyword>
<feature type="region of interest" description="Disordered" evidence="2">
    <location>
        <begin position="368"/>
        <end position="468"/>
    </location>
</feature>